<keyword evidence="1" id="KW-0812">Transmembrane</keyword>
<feature type="transmembrane region" description="Helical" evidence="1">
    <location>
        <begin position="6"/>
        <end position="27"/>
    </location>
</feature>
<evidence type="ECO:0000313" key="3">
    <source>
        <dbReference type="Proteomes" id="UP000244450"/>
    </source>
</evidence>
<organism evidence="2 3">
    <name type="scientific">Chitinophaga parva</name>
    <dbReference type="NCBI Taxonomy" id="2169414"/>
    <lineage>
        <taxon>Bacteria</taxon>
        <taxon>Pseudomonadati</taxon>
        <taxon>Bacteroidota</taxon>
        <taxon>Chitinophagia</taxon>
        <taxon>Chitinophagales</taxon>
        <taxon>Chitinophagaceae</taxon>
        <taxon>Chitinophaga</taxon>
    </lineage>
</organism>
<feature type="transmembrane region" description="Helical" evidence="1">
    <location>
        <begin position="65"/>
        <end position="86"/>
    </location>
</feature>
<reference evidence="2 3" key="1">
    <citation type="submission" date="2018-04" db="EMBL/GenBank/DDBJ databases">
        <title>Chitinophaga fuyangensis sp. nov., isolated from soil in a chemical factory.</title>
        <authorList>
            <person name="Chen K."/>
        </authorList>
    </citation>
    <scope>NUCLEOTIDE SEQUENCE [LARGE SCALE GENOMIC DNA]</scope>
    <source>
        <strain evidence="2 3">LY-1</strain>
    </source>
</reference>
<gene>
    <name evidence="2" type="ORF">DCC81_22170</name>
</gene>
<protein>
    <submittedName>
        <fullName evidence="2">Uncharacterized protein</fullName>
    </submittedName>
</protein>
<accession>A0A2T7BDE0</accession>
<keyword evidence="1" id="KW-1133">Transmembrane helix</keyword>
<evidence type="ECO:0000313" key="2">
    <source>
        <dbReference type="EMBL" id="PUZ23111.1"/>
    </source>
</evidence>
<feature type="transmembrane region" description="Helical" evidence="1">
    <location>
        <begin position="107"/>
        <end position="125"/>
    </location>
</feature>
<comment type="caution">
    <text evidence="2">The sequence shown here is derived from an EMBL/GenBank/DDBJ whole genome shotgun (WGS) entry which is preliminary data.</text>
</comment>
<sequence>MVGQLFGNNMIFFSIMYMLQFIILSMYYMAVIKNRVTRLVILLTIIPVFIIFLLDLYRWEGFSVYNSYFASARNIILIVYAILFFLQLLGDEQLIKHSVFINTLPDFWFNAGLFIYLCSTVMRNLSYNYFSSHPGAATNYILSLSFVAGIIQLILIFIGLMKVKKSKHGYR</sequence>
<proteinExistence type="predicted"/>
<keyword evidence="3" id="KW-1185">Reference proteome</keyword>
<dbReference type="AlphaFoldDB" id="A0A2T7BDE0"/>
<dbReference type="Proteomes" id="UP000244450">
    <property type="component" value="Unassembled WGS sequence"/>
</dbReference>
<feature type="transmembrane region" description="Helical" evidence="1">
    <location>
        <begin position="137"/>
        <end position="161"/>
    </location>
</feature>
<feature type="transmembrane region" description="Helical" evidence="1">
    <location>
        <begin position="39"/>
        <end position="59"/>
    </location>
</feature>
<name>A0A2T7BDE0_9BACT</name>
<dbReference type="EMBL" id="QCYK01000003">
    <property type="protein sequence ID" value="PUZ23111.1"/>
    <property type="molecule type" value="Genomic_DNA"/>
</dbReference>
<evidence type="ECO:0000256" key="1">
    <source>
        <dbReference type="SAM" id="Phobius"/>
    </source>
</evidence>
<keyword evidence="1" id="KW-0472">Membrane</keyword>